<dbReference type="CDD" id="cd00063">
    <property type="entry name" value="FN3"/>
    <property type="match status" value="2"/>
</dbReference>
<dbReference type="FunFam" id="2.60.40.10:FF:000025">
    <property type="entry name" value="receptor-type tyrosine-protein phosphatase U isoform X2"/>
    <property type="match status" value="1"/>
</dbReference>
<evidence type="ECO:0000256" key="16">
    <source>
        <dbReference type="ARBA" id="ARBA00023157"/>
    </source>
</evidence>
<dbReference type="EC" id="3.1.3.48" evidence="4"/>
<dbReference type="FunFam" id="2.60.40.10:FF:000019">
    <property type="entry name" value="receptor-type tyrosine-protein phosphatase kappa isoform X2"/>
    <property type="match status" value="1"/>
</dbReference>
<feature type="domain" description="Fibronectin type-III" evidence="29">
    <location>
        <begin position="492"/>
        <end position="593"/>
    </location>
</feature>
<organism evidence="30 31">
    <name type="scientific">Oryzias latipes</name>
    <name type="common">Japanese rice fish</name>
    <name type="synonym">Japanese killifish</name>
    <dbReference type="NCBI Taxonomy" id="8090"/>
    <lineage>
        <taxon>Eukaryota</taxon>
        <taxon>Metazoa</taxon>
        <taxon>Chordata</taxon>
        <taxon>Craniata</taxon>
        <taxon>Vertebrata</taxon>
        <taxon>Euteleostomi</taxon>
        <taxon>Actinopterygii</taxon>
        <taxon>Neopterygii</taxon>
        <taxon>Teleostei</taxon>
        <taxon>Neoteleostei</taxon>
        <taxon>Acanthomorphata</taxon>
        <taxon>Ovalentaria</taxon>
        <taxon>Atherinomorphae</taxon>
        <taxon>Beloniformes</taxon>
        <taxon>Adrianichthyidae</taxon>
        <taxon>Oryziinae</taxon>
        <taxon>Oryzias</taxon>
    </lineage>
</organism>
<dbReference type="PROSITE" id="PS50060">
    <property type="entry name" value="MAM_2"/>
    <property type="match status" value="1"/>
</dbReference>
<feature type="domain" description="Fibronectin type-III" evidence="29">
    <location>
        <begin position="385"/>
        <end position="486"/>
    </location>
</feature>
<evidence type="ECO:0000256" key="5">
    <source>
        <dbReference type="ARBA" id="ARBA00022475"/>
    </source>
</evidence>
<evidence type="ECO:0000256" key="20">
    <source>
        <dbReference type="ARBA" id="ARBA00051722"/>
    </source>
</evidence>
<feature type="signal peptide" evidence="25">
    <location>
        <begin position="1"/>
        <end position="16"/>
    </location>
</feature>
<dbReference type="InterPro" id="IPR003961">
    <property type="entry name" value="FN3_dom"/>
</dbReference>
<comment type="subcellular location">
    <subcellularLocation>
        <location evidence="2">Cell junction</location>
    </subcellularLocation>
    <subcellularLocation>
        <location evidence="1">Cell membrane</location>
        <topology evidence="1">Single-pass type I membrane protein</topology>
    </subcellularLocation>
</comment>
<evidence type="ECO:0000256" key="6">
    <source>
        <dbReference type="ARBA" id="ARBA00022692"/>
    </source>
</evidence>
<dbReference type="Ensembl" id="ENSORLT00020011988.1">
    <property type="protein sequence ID" value="ENSORLP00020022469.1"/>
    <property type="gene ID" value="ENSORLG00020002834.1"/>
</dbReference>
<evidence type="ECO:0000256" key="13">
    <source>
        <dbReference type="ARBA" id="ARBA00022949"/>
    </source>
</evidence>
<dbReference type="InterPro" id="IPR000998">
    <property type="entry name" value="MAM_dom"/>
</dbReference>
<dbReference type="InterPro" id="IPR000242">
    <property type="entry name" value="PTP_cat"/>
</dbReference>
<feature type="domain" description="Tyrosine specific protein phosphatases" evidence="27">
    <location>
        <begin position="1053"/>
        <end position="1124"/>
    </location>
</feature>
<dbReference type="PRINTS" id="PR00020">
    <property type="entry name" value="MAMDOMAIN"/>
</dbReference>
<evidence type="ECO:0000256" key="9">
    <source>
        <dbReference type="ARBA" id="ARBA00022782"/>
    </source>
</evidence>
<dbReference type="InterPro" id="IPR013320">
    <property type="entry name" value="ConA-like_dom_sf"/>
</dbReference>
<feature type="domain" description="Fibronectin type-III" evidence="29">
    <location>
        <begin position="287"/>
        <end position="382"/>
    </location>
</feature>
<dbReference type="InterPro" id="IPR003599">
    <property type="entry name" value="Ig_sub"/>
</dbReference>
<dbReference type="Pfam" id="PF00629">
    <property type="entry name" value="MAM"/>
    <property type="match status" value="1"/>
</dbReference>
<dbReference type="PROSITE" id="PS50853">
    <property type="entry name" value="FN3"/>
    <property type="match status" value="3"/>
</dbReference>
<dbReference type="Pfam" id="PF00102">
    <property type="entry name" value="Y_phosphatase"/>
    <property type="match status" value="2"/>
</dbReference>
<keyword evidence="12" id="KW-0904">Protein phosphatase</keyword>
<dbReference type="Pfam" id="PF00041">
    <property type="entry name" value="fn3"/>
    <property type="match status" value="1"/>
</dbReference>
<feature type="chain" id="PRO_5017937993" description="Receptor-type tyrosine-protein phosphatase U" evidence="25">
    <location>
        <begin position="17"/>
        <end position="1435"/>
    </location>
</feature>
<dbReference type="Gene3D" id="2.60.120.200">
    <property type="match status" value="1"/>
</dbReference>
<evidence type="ECO:0000313" key="31">
    <source>
        <dbReference type="Proteomes" id="UP000265180"/>
    </source>
</evidence>
<evidence type="ECO:0000256" key="3">
    <source>
        <dbReference type="ARBA" id="ARBA00006396"/>
    </source>
</evidence>
<dbReference type="PRINTS" id="PR00700">
    <property type="entry name" value="PRTYPHPHTASE"/>
</dbReference>
<dbReference type="SUPFAM" id="SSF48726">
    <property type="entry name" value="Immunoglobulin"/>
    <property type="match status" value="1"/>
</dbReference>
<reference evidence="30" key="4">
    <citation type="submission" date="2025-09" db="UniProtKB">
        <authorList>
            <consortium name="Ensembl"/>
        </authorList>
    </citation>
    <scope>IDENTIFICATION</scope>
    <source>
        <strain evidence="30">HNI</strain>
    </source>
</reference>
<keyword evidence="10" id="KW-0378">Hydrolase</keyword>
<feature type="domain" description="Tyrosine specific protein phosphatases" evidence="27">
    <location>
        <begin position="1344"/>
        <end position="1419"/>
    </location>
</feature>
<dbReference type="FunFam" id="3.90.190.10:FF:000014">
    <property type="entry name" value="receptor-type tyrosine-protein phosphatase U isoform X2"/>
    <property type="match status" value="1"/>
</dbReference>
<dbReference type="PROSITE" id="PS50056">
    <property type="entry name" value="TYR_PHOSPHATASE_2"/>
    <property type="match status" value="2"/>
</dbReference>
<dbReference type="CDD" id="cd14632">
    <property type="entry name" value="R-PTPc-U-1"/>
    <property type="match status" value="1"/>
</dbReference>
<comment type="catalytic activity">
    <reaction evidence="20">
        <text>O-phospho-L-tyrosyl-[protein] + H2O = L-tyrosyl-[protein] + phosphate</text>
        <dbReference type="Rhea" id="RHEA:10684"/>
        <dbReference type="Rhea" id="RHEA-COMP:10136"/>
        <dbReference type="Rhea" id="RHEA-COMP:20101"/>
        <dbReference type="ChEBI" id="CHEBI:15377"/>
        <dbReference type="ChEBI" id="CHEBI:43474"/>
        <dbReference type="ChEBI" id="CHEBI:46858"/>
        <dbReference type="ChEBI" id="CHEBI:61978"/>
        <dbReference type="EC" id="3.1.3.48"/>
    </reaction>
</comment>
<feature type="domain" description="Tyrosine-protein phosphatase" evidence="26">
    <location>
        <begin position="1165"/>
        <end position="1428"/>
    </location>
</feature>
<keyword evidence="9" id="KW-0221">Differentiation</keyword>
<evidence type="ECO:0000256" key="1">
    <source>
        <dbReference type="ARBA" id="ARBA00004251"/>
    </source>
</evidence>
<keyword evidence="15 24" id="KW-0472">Membrane</keyword>
<evidence type="ECO:0000256" key="15">
    <source>
        <dbReference type="ARBA" id="ARBA00023136"/>
    </source>
</evidence>
<dbReference type="PANTHER" id="PTHR19134">
    <property type="entry name" value="RECEPTOR-TYPE TYROSINE-PROTEIN PHOSPHATASE"/>
    <property type="match status" value="1"/>
</dbReference>
<dbReference type="GO" id="GO:0007155">
    <property type="term" value="P:cell adhesion"/>
    <property type="evidence" value="ECO:0007669"/>
    <property type="project" value="UniProtKB-KW"/>
</dbReference>
<accession>A0A3P9LP13</accession>
<keyword evidence="16" id="KW-1015">Disulfide bond</keyword>
<evidence type="ECO:0000256" key="23">
    <source>
        <dbReference type="SAM" id="MobiDB-lite"/>
    </source>
</evidence>
<dbReference type="SMART" id="SM00137">
    <property type="entry name" value="MAM"/>
    <property type="match status" value="1"/>
</dbReference>
<dbReference type="InterPro" id="IPR036179">
    <property type="entry name" value="Ig-like_dom_sf"/>
</dbReference>
<feature type="compositionally biased region" description="Polar residues" evidence="23">
    <location>
        <begin position="823"/>
        <end position="837"/>
    </location>
</feature>
<protein>
    <recommendedName>
        <fullName evidence="21">Receptor-type tyrosine-protein phosphatase U</fullName>
        <ecNumber evidence="4">3.1.3.48</ecNumber>
    </recommendedName>
    <alternativeName>
        <fullName evidence="22">Receptor-type protein-tyrosine phosphatase psi</fullName>
    </alternativeName>
</protein>
<evidence type="ECO:0000256" key="7">
    <source>
        <dbReference type="ARBA" id="ARBA00022729"/>
    </source>
</evidence>
<feature type="transmembrane region" description="Helical" evidence="24">
    <location>
        <begin position="747"/>
        <end position="772"/>
    </location>
</feature>
<evidence type="ECO:0000256" key="14">
    <source>
        <dbReference type="ARBA" id="ARBA00022989"/>
    </source>
</evidence>
<evidence type="ECO:0000259" key="26">
    <source>
        <dbReference type="PROSITE" id="PS50055"/>
    </source>
</evidence>
<dbReference type="InterPro" id="IPR029021">
    <property type="entry name" value="Prot-tyrosine_phosphatase-like"/>
</dbReference>
<evidence type="ECO:0000256" key="22">
    <source>
        <dbReference type="ARBA" id="ARBA00083361"/>
    </source>
</evidence>
<sequence length="1435" mass="161542">MNTCTFLLILTVQIYADGIEGPTAAGCTFEEDSDPNLCDFSQGEEDDFDWVLFRTYSSPMSSFDLLKGSYMLVNSSQHAAGHRAQLLLQTLSENDTHCVQFSYFLYSRDGHSPGALRAYVRVNGGPLGNPVWNISGSHGKQWHQVELAVSTFWPNEYQVLIEATVSRERQGYIAVDDIMVLNYPCYKAPHFSRLGEEEINAGQNATFQCVAAGKASEADKFLLERHNGDILTMASVKHLSHRRFVVSFQLDSVQRSHQDLYRCVTQSLRGSGVSNFAELVVKVPPSPIAPPQLLRAGSTYLIIQLNTNSILGDGPIIRKEIEYRASQSPWSEVHGVNMAAYKLWHLDPDTEYHISVLLTRPGEGGTGPPGPPLVSRTKCAEPMRPLRGLTATDIQSRQLTLQWENLAFNLTRCHTYSVSLCYRYTMAGGGGDHNTTVRECLAVEHNASRFTLRDLPPYHSIHVRLSLANQEGKKEGREVTFQTEEDIPGGIAPESLTFTPLDDMIFLKWEEPVEPNGLITQYEISYQSIASSDPGINVPGPRRAVSKLKNETYHMFSNLHPGTTYLISVRARTAKGFGQTALKEITTNISAPSFDYRDMPGPLNETESTITVLLRPAQGRGAPVSTYQVVVEEEIVKKVKRELGPQDCFPLPMPHSVAQAQGLPHYYAAEMPPSTLPEASPFTVGDNHTYNGYWNSPLDPRKSYLVYFQAMSNFKGESRINCIRIARKASCKDHRSVLERTQHSEDMGLILAVCAGGLVVLVLLLGAVIIIIKKGKPVNMNKTPITYRQEKSHMGSMERSFTDQSTLQEDERMALSFMDTHTCGTRSDARSSVNEASSLLGGSPRHQCGRKGSPYHTGQLHPAVRVADLLQHINQMKTGEGYGFKQEYESFFDGWDCTKKKDKIKGRQDTLLGYDRHRVKLHPLLGDPNSDYINANYIDGYHRSNHFIATQGPKQETLYDFWRMVWQENCFSIVMITKLVEVGRVKCCKYWPDDSEMYGDIKITLLKTETLAEYTVRTFALERRGYSTKHEVRQFHFTSWPEHGVPYHATGLLAFIRRVKASTPPDAGPVVVHCSAGAGRTGCYIVLDVMLDMAECEGVVDIYNCVKTLCSRRINMIQTEEQYIFIHDAILEACLCGDTSILMSEFAVTYKDMLRVDSQSNSSPLREEFQTLNSVTPHLDVEECSIALLPRNREKNRSMDVLPPDRALAFLVTTEGESNNYINAALADSFHRQAAFIVTPHPLPGTTADFWRLVFDYGCTAVVMLNQLNQSNSAWPCVQYWPEPGLQQYGPMEVEFLSMSADEDVITRLFRVKNVTRLQEGQLVVCQFQFLRWSAYRDVPDSKKAFLNLLAQVHKWQRECGEGRTVVHCLNGGGRSGTFCACNILLEMIQYQNVVDIFYAVKTLRNCKPNMVESLEQYRFCYDLIQEYLDCFEGR</sequence>
<keyword evidence="5" id="KW-1003">Cell membrane</keyword>
<dbReference type="Proteomes" id="UP000265180">
    <property type="component" value="Chromosome 16"/>
</dbReference>
<evidence type="ECO:0000256" key="2">
    <source>
        <dbReference type="ARBA" id="ARBA00004282"/>
    </source>
</evidence>
<dbReference type="SMART" id="SM00060">
    <property type="entry name" value="FN3"/>
    <property type="match status" value="3"/>
</dbReference>
<keyword evidence="11" id="KW-0130">Cell adhesion</keyword>
<feature type="domain" description="MAM" evidence="28">
    <location>
        <begin position="25"/>
        <end position="187"/>
    </location>
</feature>
<dbReference type="GO" id="GO:0030154">
    <property type="term" value="P:cell differentiation"/>
    <property type="evidence" value="ECO:0007669"/>
    <property type="project" value="UniProtKB-KW"/>
</dbReference>
<evidence type="ECO:0000256" key="17">
    <source>
        <dbReference type="ARBA" id="ARBA00023170"/>
    </source>
</evidence>
<evidence type="ECO:0000256" key="8">
    <source>
        <dbReference type="ARBA" id="ARBA00022737"/>
    </source>
</evidence>
<dbReference type="CDD" id="cd06263">
    <property type="entry name" value="MAM"/>
    <property type="match status" value="1"/>
</dbReference>
<evidence type="ECO:0000256" key="11">
    <source>
        <dbReference type="ARBA" id="ARBA00022889"/>
    </source>
</evidence>
<dbReference type="GO" id="GO:0070161">
    <property type="term" value="C:anchoring junction"/>
    <property type="evidence" value="ECO:0007669"/>
    <property type="project" value="UniProtKB-SubCell"/>
</dbReference>
<keyword evidence="13" id="KW-0965">Cell junction</keyword>
<dbReference type="PROSITE" id="PS00383">
    <property type="entry name" value="TYR_PHOSPHATASE_1"/>
    <property type="match status" value="2"/>
</dbReference>
<evidence type="ECO:0000256" key="25">
    <source>
        <dbReference type="SAM" id="SignalP"/>
    </source>
</evidence>
<dbReference type="FunFam" id="2.60.40.10:FF:000048">
    <property type="entry name" value="receptor-type tyrosine-protein phosphatase U isoform X1"/>
    <property type="match status" value="1"/>
</dbReference>
<dbReference type="SMART" id="SM00409">
    <property type="entry name" value="IG"/>
    <property type="match status" value="1"/>
</dbReference>
<dbReference type="FunFam" id="2.60.120.200:FF:000022">
    <property type="entry name" value="receptor-type tyrosine-protein phosphatase U isoform X2"/>
    <property type="match status" value="1"/>
</dbReference>
<dbReference type="PANTHER" id="PTHR19134:SF207">
    <property type="entry name" value="RECEPTOR-TYPE TYROSINE-PROTEIN PHOSPHATASE U"/>
    <property type="match status" value="1"/>
</dbReference>
<dbReference type="Pfam" id="PF23144">
    <property type="entry name" value="Fn3_PTPRU"/>
    <property type="match status" value="1"/>
</dbReference>
<dbReference type="InterPro" id="IPR000387">
    <property type="entry name" value="Tyr_Pase_dom"/>
</dbReference>
<reference evidence="30 31" key="2">
    <citation type="submission" date="2017-04" db="EMBL/GenBank/DDBJ databases">
        <title>CpG methylation of centromeres and impact of large insertions on vertebrate speciation.</title>
        <authorList>
            <person name="Ichikawa K."/>
            <person name="Yoshimura J."/>
            <person name="Morishita S."/>
        </authorList>
    </citation>
    <scope>NUCLEOTIDE SEQUENCE</scope>
    <source>
        <strain evidence="30 31">HNI</strain>
    </source>
</reference>
<evidence type="ECO:0000256" key="24">
    <source>
        <dbReference type="SAM" id="Phobius"/>
    </source>
</evidence>
<evidence type="ECO:0000256" key="19">
    <source>
        <dbReference type="ARBA" id="ARBA00023319"/>
    </source>
</evidence>
<dbReference type="SUPFAM" id="SSF52799">
    <property type="entry name" value="(Phosphotyrosine protein) phosphatases II"/>
    <property type="match status" value="2"/>
</dbReference>
<evidence type="ECO:0000259" key="27">
    <source>
        <dbReference type="PROSITE" id="PS50056"/>
    </source>
</evidence>
<keyword evidence="7 25" id="KW-0732">Signal</keyword>
<keyword evidence="17" id="KW-0675">Receptor</keyword>
<dbReference type="Gene3D" id="2.60.40.10">
    <property type="entry name" value="Immunoglobulins"/>
    <property type="match status" value="4"/>
</dbReference>
<feature type="domain" description="Tyrosine-protein phosphatase" evidence="26">
    <location>
        <begin position="902"/>
        <end position="1133"/>
    </location>
</feature>
<reference evidence="30" key="3">
    <citation type="submission" date="2025-08" db="UniProtKB">
        <authorList>
            <consortium name="Ensembl"/>
        </authorList>
    </citation>
    <scope>IDENTIFICATION</scope>
    <source>
        <strain evidence="30">HNI</strain>
    </source>
</reference>
<evidence type="ECO:0000256" key="18">
    <source>
        <dbReference type="ARBA" id="ARBA00023180"/>
    </source>
</evidence>
<dbReference type="FunFam" id="2.60.40.10:FF:000009">
    <property type="entry name" value="receptor-type tyrosine-protein phosphatase U isoform X1"/>
    <property type="match status" value="1"/>
</dbReference>
<reference key="1">
    <citation type="journal article" date="2007" name="Nature">
        <title>The medaka draft genome and insights into vertebrate genome evolution.</title>
        <authorList>
            <person name="Kasahara M."/>
            <person name="Naruse K."/>
            <person name="Sasaki S."/>
            <person name="Nakatani Y."/>
            <person name="Qu W."/>
            <person name="Ahsan B."/>
            <person name="Yamada T."/>
            <person name="Nagayasu Y."/>
            <person name="Doi K."/>
            <person name="Kasai Y."/>
            <person name="Jindo T."/>
            <person name="Kobayashi D."/>
            <person name="Shimada A."/>
            <person name="Toyoda A."/>
            <person name="Kuroki Y."/>
            <person name="Fujiyama A."/>
            <person name="Sasaki T."/>
            <person name="Shimizu A."/>
            <person name="Asakawa S."/>
            <person name="Shimizu N."/>
            <person name="Hashimoto S."/>
            <person name="Yang J."/>
            <person name="Lee Y."/>
            <person name="Matsushima K."/>
            <person name="Sugano S."/>
            <person name="Sakaizumi M."/>
            <person name="Narita T."/>
            <person name="Ohishi K."/>
            <person name="Haga S."/>
            <person name="Ohta F."/>
            <person name="Nomoto H."/>
            <person name="Nogata K."/>
            <person name="Morishita T."/>
            <person name="Endo T."/>
            <person name="Shin-I T."/>
            <person name="Takeda H."/>
            <person name="Morishita S."/>
            <person name="Kohara Y."/>
        </authorList>
    </citation>
    <scope>NUCLEOTIDE SEQUENCE [LARGE SCALE GENOMIC DNA]</scope>
    <source>
        <strain>Hd-rR</strain>
    </source>
</reference>
<evidence type="ECO:0000256" key="4">
    <source>
        <dbReference type="ARBA" id="ARBA00013064"/>
    </source>
</evidence>
<dbReference type="InterPro" id="IPR036116">
    <property type="entry name" value="FN3_sf"/>
</dbReference>
<dbReference type="FunFam" id="3.90.190.10:FF:000019">
    <property type="entry name" value="receptor-type tyrosine-protein phosphatase U isoform X1"/>
    <property type="match status" value="1"/>
</dbReference>
<dbReference type="SMART" id="SM00194">
    <property type="entry name" value="PTPc"/>
    <property type="match status" value="2"/>
</dbReference>
<evidence type="ECO:0000259" key="29">
    <source>
        <dbReference type="PROSITE" id="PS50853"/>
    </source>
</evidence>
<dbReference type="InterPro" id="IPR057598">
    <property type="entry name" value="Fn3_PTPRU"/>
</dbReference>
<evidence type="ECO:0000313" key="30">
    <source>
        <dbReference type="Ensembl" id="ENSORLP00020022469.1"/>
    </source>
</evidence>
<keyword evidence="8" id="KW-0677">Repeat</keyword>
<dbReference type="PROSITE" id="PS50055">
    <property type="entry name" value="TYR_PHOSPHATASE_PTP"/>
    <property type="match status" value="2"/>
</dbReference>
<dbReference type="Gene3D" id="3.90.190.10">
    <property type="entry name" value="Protein tyrosine phosphatase superfamily"/>
    <property type="match status" value="2"/>
</dbReference>
<evidence type="ECO:0000256" key="21">
    <source>
        <dbReference type="ARBA" id="ARBA00073602"/>
    </source>
</evidence>
<keyword evidence="19" id="KW-0393">Immunoglobulin domain</keyword>
<feature type="region of interest" description="Disordered" evidence="23">
    <location>
        <begin position="823"/>
        <end position="857"/>
    </location>
</feature>
<dbReference type="InterPro" id="IPR050348">
    <property type="entry name" value="Protein-Tyr_Phosphatase"/>
</dbReference>
<evidence type="ECO:0000256" key="10">
    <source>
        <dbReference type="ARBA" id="ARBA00022801"/>
    </source>
</evidence>
<dbReference type="SUPFAM" id="SSF49899">
    <property type="entry name" value="Concanavalin A-like lectins/glucanases"/>
    <property type="match status" value="1"/>
</dbReference>
<dbReference type="InterPro" id="IPR013783">
    <property type="entry name" value="Ig-like_fold"/>
</dbReference>
<dbReference type="InterPro" id="IPR003595">
    <property type="entry name" value="Tyr_Pase_cat"/>
</dbReference>
<keyword evidence="14 24" id="KW-1133">Transmembrane helix</keyword>
<dbReference type="SUPFAM" id="SSF49265">
    <property type="entry name" value="Fibronectin type III"/>
    <property type="match status" value="3"/>
</dbReference>
<dbReference type="GO" id="GO:0005886">
    <property type="term" value="C:plasma membrane"/>
    <property type="evidence" value="ECO:0007669"/>
    <property type="project" value="UniProtKB-SubCell"/>
</dbReference>
<dbReference type="InterPro" id="IPR016130">
    <property type="entry name" value="Tyr_Pase_AS"/>
</dbReference>
<name>A0A3P9LP13_ORYLA</name>
<keyword evidence="6 24" id="KW-0812">Transmembrane</keyword>
<dbReference type="SMART" id="SM00404">
    <property type="entry name" value="PTPc_motif"/>
    <property type="match status" value="2"/>
</dbReference>
<dbReference type="GO" id="GO:0004725">
    <property type="term" value="F:protein tyrosine phosphatase activity"/>
    <property type="evidence" value="ECO:0007669"/>
    <property type="project" value="UniProtKB-EC"/>
</dbReference>
<evidence type="ECO:0000256" key="12">
    <source>
        <dbReference type="ARBA" id="ARBA00022912"/>
    </source>
</evidence>
<evidence type="ECO:0000259" key="28">
    <source>
        <dbReference type="PROSITE" id="PS50060"/>
    </source>
</evidence>
<keyword evidence="18" id="KW-0325">Glycoprotein</keyword>
<comment type="similarity">
    <text evidence="3">Belongs to the protein-tyrosine phosphatase family. Receptor class 2B subfamily.</text>
</comment>
<dbReference type="PROSITE" id="PS00740">
    <property type="entry name" value="MAM_1"/>
    <property type="match status" value="1"/>
</dbReference>
<proteinExistence type="inferred from homology"/>